<sequence length="302" mass="33066">MQTNNQSTSKLIHYKSKADYDKGVKNVVKEKAPELKEAAKEVAKKVGDIAETAAKASISEDAVALASAGKKLAVDAVATIAKSAAGAPVSNGPSEAQELKDALDAKLPINKPAIYFLEGLHLSTLNSKGGLEDIAKSFSDSEFVSWQDEDQVFEEIMRRGDNEPIVLVGHSLGGDAVVNLANRLNSIEGGFRKVDLLVTLDSIGFDNDIIPNNVDKNLNYILDRSFIFNDGPNVARDHQKTDVVNILRSEGHTEIDEASDVHREIYQEITSILDQNFMNKRKRELISLFQVFRSPDVTKVTT</sequence>
<dbReference type="InterPro" id="IPR029058">
    <property type="entry name" value="AB_hydrolase_fold"/>
</dbReference>
<organism evidence="1 2">
    <name type="scientific">Halobacteriovorax vibrionivorans</name>
    <dbReference type="NCBI Taxonomy" id="2152716"/>
    <lineage>
        <taxon>Bacteria</taxon>
        <taxon>Pseudomonadati</taxon>
        <taxon>Bdellovibrionota</taxon>
        <taxon>Bacteriovoracia</taxon>
        <taxon>Bacteriovoracales</taxon>
        <taxon>Halobacteriovoraceae</taxon>
        <taxon>Halobacteriovorax</taxon>
    </lineage>
</organism>
<dbReference type="Proteomes" id="UP000443582">
    <property type="component" value="Unassembled WGS sequence"/>
</dbReference>
<comment type="caution">
    <text evidence="1">The sequence shown here is derived from an EMBL/GenBank/DDBJ whole genome shotgun (WGS) entry which is preliminary data.</text>
</comment>
<reference evidence="2" key="1">
    <citation type="journal article" date="2019" name="Int. J. Syst. Evol. Microbiol.">
        <title>Halobacteriovorax valvorus sp. nov., a novel prokaryotic predator isolated from coastal seawater of China.</title>
        <authorList>
            <person name="Chen M.-X."/>
        </authorList>
    </citation>
    <scope>NUCLEOTIDE SEQUENCE [LARGE SCALE GENOMIC DNA]</scope>
    <source>
        <strain evidence="2">BL9</strain>
    </source>
</reference>
<evidence type="ECO:0000313" key="2">
    <source>
        <dbReference type="Proteomes" id="UP000443582"/>
    </source>
</evidence>
<dbReference type="RefSeq" id="WP_115361741.1">
    <property type="nucleotide sequence ID" value="NZ_QDKL01000002.1"/>
</dbReference>
<dbReference type="EMBL" id="QDKL01000002">
    <property type="protein sequence ID" value="RZF21890.1"/>
    <property type="molecule type" value="Genomic_DNA"/>
</dbReference>
<proteinExistence type="predicted"/>
<evidence type="ECO:0008006" key="3">
    <source>
        <dbReference type="Google" id="ProtNLM"/>
    </source>
</evidence>
<accession>A0ABY0IHC2</accession>
<gene>
    <name evidence="1" type="ORF">DAY19_09375</name>
</gene>
<keyword evidence="2" id="KW-1185">Reference proteome</keyword>
<dbReference type="Gene3D" id="3.40.50.1820">
    <property type="entry name" value="alpha/beta hydrolase"/>
    <property type="match status" value="1"/>
</dbReference>
<evidence type="ECO:0000313" key="1">
    <source>
        <dbReference type="EMBL" id="RZF21890.1"/>
    </source>
</evidence>
<dbReference type="SUPFAM" id="SSF53474">
    <property type="entry name" value="alpha/beta-Hydrolases"/>
    <property type="match status" value="1"/>
</dbReference>
<name>A0ABY0IHC2_9BACT</name>
<protein>
    <recommendedName>
        <fullName evidence="3">Thioesterase domain-containing protein</fullName>
    </recommendedName>
</protein>